<dbReference type="Gene3D" id="3.40.50.11720">
    <property type="entry name" value="3-Deoxy-D-manno-octulosonic-acid transferase, N-terminal domain"/>
    <property type="match status" value="1"/>
</dbReference>
<proteinExistence type="inferred from homology"/>
<feature type="site" description="Transition state stabilizer" evidence="8">
    <location>
        <position position="204"/>
    </location>
</feature>
<dbReference type="GO" id="GO:0005886">
    <property type="term" value="C:plasma membrane"/>
    <property type="evidence" value="ECO:0007669"/>
    <property type="project" value="UniProtKB-SubCell"/>
</dbReference>
<dbReference type="InterPro" id="IPR038107">
    <property type="entry name" value="Glycos_transf_N_sf"/>
</dbReference>
<evidence type="ECO:0000256" key="5">
    <source>
        <dbReference type="ARBA" id="ARBA00031445"/>
    </source>
</evidence>
<keyword evidence="4 9" id="KW-0808">Transferase</keyword>
<dbReference type="PANTHER" id="PTHR42755:SF1">
    <property type="entry name" value="3-DEOXY-D-MANNO-OCTULOSONIC ACID TRANSFERASE, MITOCHONDRIAL-RELATED"/>
    <property type="match status" value="1"/>
</dbReference>
<feature type="region of interest" description="Disordered" evidence="10">
    <location>
        <begin position="424"/>
        <end position="451"/>
    </location>
</feature>
<evidence type="ECO:0000313" key="13">
    <source>
        <dbReference type="Proteomes" id="UP000175616"/>
    </source>
</evidence>
<feature type="active site" description="Proton acceptor" evidence="7">
    <location>
        <position position="59"/>
    </location>
</feature>
<dbReference type="Proteomes" id="UP000175616">
    <property type="component" value="Unassembled WGS sequence"/>
</dbReference>
<evidence type="ECO:0000256" key="4">
    <source>
        <dbReference type="ARBA" id="ARBA00022679"/>
    </source>
</evidence>
<comment type="catalytic activity">
    <reaction evidence="6 9">
        <text>lipid IVA (E. coli) + CMP-3-deoxy-beta-D-manno-octulosonate = alpha-Kdo-(2-&gt;6)-lipid IVA (E. coli) + CMP + H(+)</text>
        <dbReference type="Rhea" id="RHEA:28066"/>
        <dbReference type="ChEBI" id="CHEBI:15378"/>
        <dbReference type="ChEBI" id="CHEBI:58603"/>
        <dbReference type="ChEBI" id="CHEBI:60364"/>
        <dbReference type="ChEBI" id="CHEBI:60377"/>
        <dbReference type="ChEBI" id="CHEBI:85987"/>
        <dbReference type="EC" id="2.4.99.12"/>
    </reaction>
</comment>
<dbReference type="RefSeq" id="WP_070118373.1">
    <property type="nucleotide sequence ID" value="NZ_LZYE01000021.1"/>
</dbReference>
<feature type="site" description="Transition state stabilizer" evidence="8">
    <location>
        <position position="129"/>
    </location>
</feature>
<dbReference type="PANTHER" id="PTHR42755">
    <property type="entry name" value="3-DEOXY-MANNO-OCTULOSONATE CYTIDYLYLTRANSFERASE"/>
    <property type="match status" value="1"/>
</dbReference>
<dbReference type="SUPFAM" id="SSF53756">
    <property type="entry name" value="UDP-Glycosyltransferase/glycogen phosphorylase"/>
    <property type="match status" value="1"/>
</dbReference>
<dbReference type="EMBL" id="LZYE01000021">
    <property type="protein sequence ID" value="OFC38846.1"/>
    <property type="molecule type" value="Genomic_DNA"/>
</dbReference>
<evidence type="ECO:0000256" key="9">
    <source>
        <dbReference type="RuleBase" id="RU365103"/>
    </source>
</evidence>
<keyword evidence="9" id="KW-0448">Lipopolysaccharide biosynthesis</keyword>
<dbReference type="Pfam" id="PF04413">
    <property type="entry name" value="Glycos_transf_N"/>
    <property type="match status" value="1"/>
</dbReference>
<keyword evidence="9" id="KW-0812">Transmembrane</keyword>
<comment type="function">
    <text evidence="9">Involved in lipopolysaccharide (LPS) biosynthesis. Catalyzes the transfer of 3-deoxy-D-manno-octulosonate (Kdo) residue(s) from CMP-Kdo to lipid IV(A), the tetraacyldisaccharide-1,4'-bisphosphate precursor of lipid A.</text>
</comment>
<evidence type="ECO:0000256" key="6">
    <source>
        <dbReference type="ARBA" id="ARBA00049183"/>
    </source>
</evidence>
<evidence type="ECO:0000256" key="10">
    <source>
        <dbReference type="SAM" id="MobiDB-lite"/>
    </source>
</evidence>
<dbReference type="GO" id="GO:0009245">
    <property type="term" value="P:lipid A biosynthetic process"/>
    <property type="evidence" value="ECO:0007669"/>
    <property type="project" value="TreeGrafter"/>
</dbReference>
<reference evidence="12 13" key="1">
    <citation type="submission" date="2016-06" db="EMBL/GenBank/DDBJ databases">
        <title>Gene turnover analysis identifies the evolutionary adaptation of the extremophile Acidithiobacillus caldus.</title>
        <authorList>
            <person name="Zhang X."/>
        </authorList>
    </citation>
    <scope>NUCLEOTIDE SEQUENCE [LARGE SCALE GENOMIC DNA]</scope>
    <source>
        <strain evidence="12 13">DX</strain>
    </source>
</reference>
<dbReference type="GO" id="GO:0009244">
    <property type="term" value="P:lipopolysaccharide core region biosynthetic process"/>
    <property type="evidence" value="ECO:0007669"/>
    <property type="project" value="UniProtKB-UniRule"/>
</dbReference>
<comment type="subcellular location">
    <subcellularLocation>
        <location evidence="9">Cell membrane</location>
    </subcellularLocation>
</comment>
<dbReference type="UniPathway" id="UPA00958"/>
<keyword evidence="9" id="KW-1133">Transmembrane helix</keyword>
<dbReference type="GO" id="GO:0043842">
    <property type="term" value="F:Kdo transferase activity"/>
    <property type="evidence" value="ECO:0007669"/>
    <property type="project" value="UniProtKB-EC"/>
</dbReference>
<dbReference type="Gene3D" id="3.40.50.2000">
    <property type="entry name" value="Glycogen Phosphorylase B"/>
    <property type="match status" value="1"/>
</dbReference>
<evidence type="ECO:0000256" key="2">
    <source>
        <dbReference type="ARBA" id="ARBA00012621"/>
    </source>
</evidence>
<gene>
    <name evidence="12" type="ORF">BAE27_01190</name>
</gene>
<evidence type="ECO:0000313" key="12">
    <source>
        <dbReference type="EMBL" id="OFC38846.1"/>
    </source>
</evidence>
<evidence type="ECO:0000256" key="3">
    <source>
        <dbReference type="ARBA" id="ARBA00019077"/>
    </source>
</evidence>
<accession>A0A1E7YQU2</accession>
<keyword evidence="9" id="KW-0472">Membrane</keyword>
<evidence type="ECO:0000259" key="11">
    <source>
        <dbReference type="Pfam" id="PF04413"/>
    </source>
</evidence>
<keyword evidence="9" id="KW-1003">Cell membrane</keyword>
<comment type="pathway">
    <text evidence="1 9">Bacterial outer membrane biogenesis; LPS core biosynthesis.</text>
</comment>
<comment type="similarity">
    <text evidence="9">Belongs to the glycosyltransferase group 1 family.</text>
</comment>
<protein>
    <recommendedName>
        <fullName evidence="3 9">3-deoxy-D-manno-octulosonic acid transferase</fullName>
        <shortName evidence="9">Kdo transferase</shortName>
        <ecNumber evidence="2 9">2.4.99.12</ecNumber>
    </recommendedName>
    <alternativeName>
        <fullName evidence="5 9">Lipid IV(A) 3-deoxy-D-manno-octulosonic acid transferase</fullName>
    </alternativeName>
</protein>
<comment type="caution">
    <text evidence="12">The sequence shown here is derived from an EMBL/GenBank/DDBJ whole genome shotgun (WGS) entry which is preliminary data.</text>
</comment>
<evidence type="ECO:0000256" key="1">
    <source>
        <dbReference type="ARBA" id="ARBA00004713"/>
    </source>
</evidence>
<evidence type="ECO:0000256" key="8">
    <source>
        <dbReference type="PIRSR" id="PIRSR639901-2"/>
    </source>
</evidence>
<organism evidence="12 13">
    <name type="scientific">Acidithiobacillus caldus</name>
    <dbReference type="NCBI Taxonomy" id="33059"/>
    <lineage>
        <taxon>Bacteria</taxon>
        <taxon>Pseudomonadati</taxon>
        <taxon>Pseudomonadota</taxon>
        <taxon>Acidithiobacillia</taxon>
        <taxon>Acidithiobacillales</taxon>
        <taxon>Acidithiobacillaceae</taxon>
        <taxon>Acidithiobacillus</taxon>
    </lineage>
</organism>
<evidence type="ECO:0000256" key="7">
    <source>
        <dbReference type="PIRSR" id="PIRSR639901-1"/>
    </source>
</evidence>
<feature type="domain" description="3-deoxy-D-manno-octulosonic-acid transferase N-terminal" evidence="11">
    <location>
        <begin position="33"/>
        <end position="206"/>
    </location>
</feature>
<feature type="transmembrane region" description="Helical" evidence="9">
    <location>
        <begin position="6"/>
        <end position="25"/>
    </location>
</feature>
<dbReference type="InterPro" id="IPR039901">
    <property type="entry name" value="Kdotransferase"/>
</dbReference>
<dbReference type="InterPro" id="IPR007507">
    <property type="entry name" value="Glycos_transf_N"/>
</dbReference>
<sequence>MARLYWLLTILLTPLVWLYTLWKLWRRPAYRDRWRERFGWIPRRSGRRPIWVHAVSVGESMAALPLLRALRERYPEQPLVVTSTTPTGAATIRRHLGREVTNFYLPYDIPGAVGRFLRRQDPCAGIFLETEIWPNLYRVARRRQIPMALLNARLSASSQRGYGRFRGLFAPLLRDLPIAAQTDRDAAAFARLGAERVAVLGQIKTDLPDPQAARAAGQAWHLQLGGRPLWVFASTHVGEEALALGVLKELWADFPDLLLVLIPRHPERGDAVCAEIRAAGCPCRRRSRAETPQVGERAIFLIDTLGEVLDFYAAADVVTIGGSFVAVGGHNPIEAAILGRAPIFGPHMDNFAAVAEALVAARAAFPVAGAQDLRTQIAALLREPQLRAEAGERAASWLRSQRGALATTLEWLAREQVLPVPAAIRPAATGGPMPAADGRDRPPEAGADSQN</sequence>
<dbReference type="AlphaFoldDB" id="A0A1E7YQU2"/>
<dbReference type="EC" id="2.4.99.12" evidence="2 9"/>
<name>A0A1E7YQU2_9PROT</name>